<evidence type="ECO:0000313" key="3">
    <source>
        <dbReference type="Proteomes" id="UP001150904"/>
    </source>
</evidence>
<sequence length="168" mass="18236">MSSDRSSDPIFIPASNARPRRGSIGELVTKQTNSTDSQAAKQKVNQQRRLSINFLGMSEFYTETSQLDILGFHHGSLCNSGESSAPNEDVIVEKTVGSPSDAIFTSPLARRASIGALALRDASAGSIGNRTYLPRSITHQKDPSCFIGGQRCLPQYPVSWCNYLIVSQ</sequence>
<dbReference type="EMBL" id="JAPQKR010000005">
    <property type="protein sequence ID" value="KAJ5215552.1"/>
    <property type="molecule type" value="Genomic_DNA"/>
</dbReference>
<comment type="caution">
    <text evidence="2">The sequence shown here is derived from an EMBL/GenBank/DDBJ whole genome shotgun (WGS) entry which is preliminary data.</text>
</comment>
<reference evidence="2" key="1">
    <citation type="submission" date="2022-12" db="EMBL/GenBank/DDBJ databases">
        <authorList>
            <person name="Petersen C."/>
        </authorList>
    </citation>
    <scope>NUCLEOTIDE SEQUENCE</scope>
    <source>
        <strain evidence="2">IBT 15544</strain>
    </source>
</reference>
<protein>
    <submittedName>
        <fullName evidence="2">Uncharacterized protein</fullName>
    </submittedName>
</protein>
<proteinExistence type="predicted"/>
<keyword evidence="3" id="KW-1185">Reference proteome</keyword>
<dbReference type="OrthoDB" id="5384020at2759"/>
<dbReference type="Proteomes" id="UP001150904">
    <property type="component" value="Unassembled WGS sequence"/>
</dbReference>
<evidence type="ECO:0000256" key="1">
    <source>
        <dbReference type="SAM" id="MobiDB-lite"/>
    </source>
</evidence>
<gene>
    <name evidence="2" type="ORF">N7498_001959</name>
</gene>
<dbReference type="RefSeq" id="XP_058311365.1">
    <property type="nucleotide sequence ID" value="XM_058449021.1"/>
</dbReference>
<dbReference type="GeneID" id="83176322"/>
<organism evidence="2 3">
    <name type="scientific">Penicillium cinerascens</name>
    <dbReference type="NCBI Taxonomy" id="70096"/>
    <lineage>
        <taxon>Eukaryota</taxon>
        <taxon>Fungi</taxon>
        <taxon>Dikarya</taxon>
        <taxon>Ascomycota</taxon>
        <taxon>Pezizomycotina</taxon>
        <taxon>Eurotiomycetes</taxon>
        <taxon>Eurotiomycetidae</taxon>
        <taxon>Eurotiales</taxon>
        <taxon>Aspergillaceae</taxon>
        <taxon>Penicillium</taxon>
    </lineage>
</organism>
<name>A0A9W9TAG1_9EURO</name>
<dbReference type="AlphaFoldDB" id="A0A9W9TAG1"/>
<feature type="region of interest" description="Disordered" evidence="1">
    <location>
        <begin position="1"/>
        <end position="24"/>
    </location>
</feature>
<reference evidence="2" key="2">
    <citation type="journal article" date="2023" name="IMA Fungus">
        <title>Comparative genomic study of the Penicillium genus elucidates a diverse pangenome and 15 lateral gene transfer events.</title>
        <authorList>
            <person name="Petersen C."/>
            <person name="Sorensen T."/>
            <person name="Nielsen M.R."/>
            <person name="Sondergaard T.E."/>
            <person name="Sorensen J.L."/>
            <person name="Fitzpatrick D.A."/>
            <person name="Frisvad J.C."/>
            <person name="Nielsen K.L."/>
        </authorList>
    </citation>
    <scope>NUCLEOTIDE SEQUENCE</scope>
    <source>
        <strain evidence="2">IBT 15544</strain>
    </source>
</reference>
<accession>A0A9W9TAG1</accession>
<evidence type="ECO:0000313" key="2">
    <source>
        <dbReference type="EMBL" id="KAJ5215552.1"/>
    </source>
</evidence>